<dbReference type="EMBL" id="LLXJ01006289">
    <property type="protein sequence ID" value="PKB94312.1"/>
    <property type="molecule type" value="Genomic_DNA"/>
</dbReference>
<dbReference type="AlphaFoldDB" id="A0A2N0NIA6"/>
<dbReference type="VEuPathDB" id="FungiDB:RhiirA1_482309"/>
<reference evidence="1 2" key="1">
    <citation type="submission" date="2016-04" db="EMBL/GenBank/DDBJ databases">
        <title>Genome analyses suggest a sexual origin of heterokaryosis in a supposedly ancient asexual fungus.</title>
        <authorList>
            <person name="Ropars J."/>
            <person name="Sedzielewska K."/>
            <person name="Noel J."/>
            <person name="Charron P."/>
            <person name="Farinelli L."/>
            <person name="Marton T."/>
            <person name="Kruger M."/>
            <person name="Pelin A."/>
            <person name="Brachmann A."/>
            <person name="Corradi N."/>
        </authorList>
    </citation>
    <scope>NUCLEOTIDE SEQUENCE [LARGE SCALE GENOMIC DNA]</scope>
    <source>
        <strain evidence="1 2">A5</strain>
    </source>
</reference>
<evidence type="ECO:0000313" key="1">
    <source>
        <dbReference type="EMBL" id="PKB94312.1"/>
    </source>
</evidence>
<proteinExistence type="predicted"/>
<reference evidence="1 2" key="2">
    <citation type="submission" date="2017-09" db="EMBL/GenBank/DDBJ databases">
        <title>Extensive intraspecific genome diversity in a model arbuscular mycorrhizal fungus.</title>
        <authorList>
            <person name="Chen E.C."/>
            <person name="Morin E."/>
            <person name="Beaudet D."/>
            <person name="Noel J."/>
            <person name="Ndikumana S."/>
            <person name="Charron P."/>
            <person name="St-Onge C."/>
            <person name="Giorgi J."/>
            <person name="Grigoriev I.V."/>
            <person name="Roux C."/>
            <person name="Martin F.M."/>
            <person name="Corradi N."/>
        </authorList>
    </citation>
    <scope>NUCLEOTIDE SEQUENCE [LARGE SCALE GENOMIC DNA]</scope>
    <source>
        <strain evidence="1 2">A5</strain>
    </source>
</reference>
<sequence>MPTFFTRHSQDPHKNHNLNIATAVFVLSYHNLSETQIFLERDVINAIQSFKQDNSHCEANNPDNNAFWLLEKLEN</sequence>
<dbReference type="Proteomes" id="UP000232722">
    <property type="component" value="Unassembled WGS sequence"/>
</dbReference>
<accession>A0A2N0NIA6</accession>
<protein>
    <submittedName>
        <fullName evidence="1">Uncharacterized protein</fullName>
    </submittedName>
</protein>
<comment type="caution">
    <text evidence="1">The sequence shown here is derived from an EMBL/GenBank/DDBJ whole genome shotgun (WGS) entry which is preliminary data.</text>
</comment>
<name>A0A2N0NIA6_9GLOM</name>
<organism evidence="1 2">
    <name type="scientific">Rhizophagus irregularis</name>
    <dbReference type="NCBI Taxonomy" id="588596"/>
    <lineage>
        <taxon>Eukaryota</taxon>
        <taxon>Fungi</taxon>
        <taxon>Fungi incertae sedis</taxon>
        <taxon>Mucoromycota</taxon>
        <taxon>Glomeromycotina</taxon>
        <taxon>Glomeromycetes</taxon>
        <taxon>Glomerales</taxon>
        <taxon>Glomeraceae</taxon>
        <taxon>Rhizophagus</taxon>
    </lineage>
</organism>
<evidence type="ECO:0000313" key="2">
    <source>
        <dbReference type="Proteomes" id="UP000232722"/>
    </source>
</evidence>
<gene>
    <name evidence="1" type="ORF">RhiirA5_439084</name>
</gene>